<protein>
    <submittedName>
        <fullName evidence="2">Uncharacterized protein</fullName>
    </submittedName>
</protein>
<dbReference type="InterPro" id="IPR036728">
    <property type="entry name" value="PBP_GOBP_sf"/>
</dbReference>
<feature type="signal peptide" evidence="1">
    <location>
        <begin position="1"/>
        <end position="16"/>
    </location>
</feature>
<dbReference type="GO" id="GO:0005549">
    <property type="term" value="F:odorant binding"/>
    <property type="evidence" value="ECO:0007669"/>
    <property type="project" value="InterPro"/>
</dbReference>
<dbReference type="SUPFAM" id="SSF47565">
    <property type="entry name" value="Insect pheromone/odorant-binding proteins"/>
    <property type="match status" value="1"/>
</dbReference>
<keyword evidence="1" id="KW-0732">Signal</keyword>
<dbReference type="SMART" id="SM00708">
    <property type="entry name" value="PhBP"/>
    <property type="match status" value="1"/>
</dbReference>
<keyword evidence="3" id="KW-1185">Reference proteome</keyword>
<dbReference type="EMBL" id="JARPUR010000003">
    <property type="protein sequence ID" value="KAK4879409.1"/>
    <property type="molecule type" value="Genomic_DNA"/>
</dbReference>
<reference evidence="3" key="1">
    <citation type="submission" date="2023-01" db="EMBL/GenBank/DDBJ databases">
        <title>Key to firefly adult light organ development and bioluminescence: homeobox transcription factors regulate luciferase expression and transportation to peroxisome.</title>
        <authorList>
            <person name="Fu X."/>
        </authorList>
    </citation>
    <scope>NUCLEOTIDE SEQUENCE [LARGE SCALE GENOMIC DNA]</scope>
</reference>
<organism evidence="2 3">
    <name type="scientific">Aquatica leii</name>
    <dbReference type="NCBI Taxonomy" id="1421715"/>
    <lineage>
        <taxon>Eukaryota</taxon>
        <taxon>Metazoa</taxon>
        <taxon>Ecdysozoa</taxon>
        <taxon>Arthropoda</taxon>
        <taxon>Hexapoda</taxon>
        <taxon>Insecta</taxon>
        <taxon>Pterygota</taxon>
        <taxon>Neoptera</taxon>
        <taxon>Endopterygota</taxon>
        <taxon>Coleoptera</taxon>
        <taxon>Polyphaga</taxon>
        <taxon>Elateriformia</taxon>
        <taxon>Elateroidea</taxon>
        <taxon>Lampyridae</taxon>
        <taxon>Luciolinae</taxon>
        <taxon>Aquatica</taxon>
    </lineage>
</organism>
<dbReference type="Gene3D" id="1.10.238.20">
    <property type="entry name" value="Pheromone/general odorant binding protein domain"/>
    <property type="match status" value="1"/>
</dbReference>
<dbReference type="AlphaFoldDB" id="A0AAN7PWH1"/>
<dbReference type="Proteomes" id="UP001353858">
    <property type="component" value="Unassembled WGS sequence"/>
</dbReference>
<dbReference type="InterPro" id="IPR006170">
    <property type="entry name" value="PBP/GOBP"/>
</dbReference>
<evidence type="ECO:0000313" key="2">
    <source>
        <dbReference type="EMBL" id="KAK4879409.1"/>
    </source>
</evidence>
<sequence length="132" mass="14981">MRTIVVLNIFICAVFSTVPFDLIDDWNAVASTYAEECISESGADTETARKMFENHKLVDEEHIRCYFKCLSMKNKFMSEDGVYDAKALEKGLQHVTPDIAETCLSKYGNAQDLCRRAYLVATCITEENYVTL</sequence>
<comment type="caution">
    <text evidence="2">The sequence shown here is derived from an EMBL/GenBank/DDBJ whole genome shotgun (WGS) entry which is preliminary data.</text>
</comment>
<gene>
    <name evidence="2" type="ORF">RN001_007555</name>
</gene>
<evidence type="ECO:0000256" key="1">
    <source>
        <dbReference type="SAM" id="SignalP"/>
    </source>
</evidence>
<accession>A0AAN7PWH1</accession>
<evidence type="ECO:0000313" key="3">
    <source>
        <dbReference type="Proteomes" id="UP001353858"/>
    </source>
</evidence>
<name>A0AAN7PWH1_9COLE</name>
<proteinExistence type="predicted"/>
<dbReference type="Pfam" id="PF01395">
    <property type="entry name" value="PBP_GOBP"/>
    <property type="match status" value="1"/>
</dbReference>
<feature type="chain" id="PRO_5042985644" evidence="1">
    <location>
        <begin position="17"/>
        <end position="132"/>
    </location>
</feature>
<dbReference type="CDD" id="cd23992">
    <property type="entry name" value="PBP_GOBP"/>
    <property type="match status" value="1"/>
</dbReference>